<keyword evidence="3 9" id="KW-0831">Ubiquinone biosynthesis</keyword>
<comment type="pathway">
    <text evidence="1 9">Cofactor biosynthesis; ubiquinone biosynthesis.</text>
</comment>
<evidence type="ECO:0000256" key="2">
    <source>
        <dbReference type="ARBA" id="ARBA00022475"/>
    </source>
</evidence>
<dbReference type="SUPFAM" id="SSF47240">
    <property type="entry name" value="Ferritin-like"/>
    <property type="match status" value="1"/>
</dbReference>
<evidence type="ECO:0000256" key="4">
    <source>
        <dbReference type="ARBA" id="ARBA00022723"/>
    </source>
</evidence>
<sequence length="223" mass="24503">MSRTGTSESLRHYSGADRMLIGLQQRLAGLTRPASKIPPSPPSPGGDLPTTTLTDPERRHAAGLMRVNHAGEVAAQALYHGQALASRDPAIREHLLHAADEERAHLQWCEQRLNELGAKPSVLQPLWYAGSFVMGAAAGIAGDRWSLGFVEETEKQVAEHLDDHLQRLPADDMRSRAVIHAMRSDEQRHGREARDLGGKPLPSPVRRLMHQVAGVMKAAAYRF</sequence>
<dbReference type="HAMAP" id="MF_01658">
    <property type="entry name" value="COQ7"/>
    <property type="match status" value="1"/>
</dbReference>
<accession>A0A1M5L4S4</accession>
<evidence type="ECO:0000256" key="1">
    <source>
        <dbReference type="ARBA" id="ARBA00004749"/>
    </source>
</evidence>
<comment type="similarity">
    <text evidence="9">Belongs to the COQ7 family.</text>
</comment>
<dbReference type="OrthoDB" id="5192789at2"/>
<evidence type="ECO:0000256" key="3">
    <source>
        <dbReference type="ARBA" id="ARBA00022688"/>
    </source>
</evidence>
<feature type="binding site" evidence="9">
    <location>
        <position position="189"/>
    </location>
    <ligand>
        <name>Fe cation</name>
        <dbReference type="ChEBI" id="CHEBI:24875"/>
        <label>2</label>
    </ligand>
</feature>
<dbReference type="GO" id="GO:0046872">
    <property type="term" value="F:metal ion binding"/>
    <property type="evidence" value="ECO:0007669"/>
    <property type="project" value="UniProtKB-KW"/>
</dbReference>
<dbReference type="Proteomes" id="UP000199758">
    <property type="component" value="Unassembled WGS sequence"/>
</dbReference>
<comment type="catalytic activity">
    <reaction evidence="9">
        <text>a 5-methoxy-2-methyl-3-(all-trans-polyprenyl)benzene-1,4-diol + AH2 + O2 = a 3-demethylubiquinol + A + H2O</text>
        <dbReference type="Rhea" id="RHEA:50908"/>
        <dbReference type="Rhea" id="RHEA-COMP:10859"/>
        <dbReference type="Rhea" id="RHEA-COMP:10914"/>
        <dbReference type="ChEBI" id="CHEBI:13193"/>
        <dbReference type="ChEBI" id="CHEBI:15377"/>
        <dbReference type="ChEBI" id="CHEBI:15379"/>
        <dbReference type="ChEBI" id="CHEBI:17499"/>
        <dbReference type="ChEBI" id="CHEBI:84167"/>
        <dbReference type="ChEBI" id="CHEBI:84422"/>
        <dbReference type="EC" id="1.14.99.60"/>
    </reaction>
</comment>
<dbReference type="GO" id="GO:0005886">
    <property type="term" value="C:plasma membrane"/>
    <property type="evidence" value="ECO:0007669"/>
    <property type="project" value="UniProtKB-SubCell"/>
</dbReference>
<keyword evidence="5 9" id="KW-0560">Oxidoreductase</keyword>
<feature type="binding site" evidence="9">
    <location>
        <position position="186"/>
    </location>
    <ligand>
        <name>Fe cation</name>
        <dbReference type="ChEBI" id="CHEBI:24875"/>
        <label>2</label>
    </ligand>
</feature>
<feature type="binding site" evidence="9">
    <location>
        <position position="186"/>
    </location>
    <ligand>
        <name>Fe cation</name>
        <dbReference type="ChEBI" id="CHEBI:24875"/>
        <label>1</label>
    </ligand>
</feature>
<evidence type="ECO:0000256" key="5">
    <source>
        <dbReference type="ARBA" id="ARBA00023002"/>
    </source>
</evidence>
<dbReference type="EMBL" id="FQWZ01000002">
    <property type="protein sequence ID" value="SHG59991.1"/>
    <property type="molecule type" value="Genomic_DNA"/>
</dbReference>
<proteinExistence type="inferred from homology"/>
<organism evidence="11 12">
    <name type="scientific">Hydrocarboniphaga daqingensis</name>
    <dbReference type="NCBI Taxonomy" id="490188"/>
    <lineage>
        <taxon>Bacteria</taxon>
        <taxon>Pseudomonadati</taxon>
        <taxon>Pseudomonadota</taxon>
        <taxon>Gammaproteobacteria</taxon>
        <taxon>Nevskiales</taxon>
        <taxon>Nevskiaceae</taxon>
        <taxon>Hydrocarboniphaga</taxon>
    </lineage>
</organism>
<reference evidence="11 12" key="1">
    <citation type="submission" date="2016-11" db="EMBL/GenBank/DDBJ databases">
        <authorList>
            <person name="Jaros S."/>
            <person name="Januszkiewicz K."/>
            <person name="Wedrychowicz H."/>
        </authorList>
    </citation>
    <scope>NUCLEOTIDE SEQUENCE [LARGE SCALE GENOMIC DNA]</scope>
    <source>
        <strain evidence="11 12">CGMCC 1.7049</strain>
    </source>
</reference>
<dbReference type="PANTHER" id="PTHR11237:SF4">
    <property type="entry name" value="5-DEMETHOXYUBIQUINONE HYDROXYLASE, MITOCHONDRIAL"/>
    <property type="match status" value="1"/>
</dbReference>
<feature type="binding site" evidence="9">
    <location>
        <position position="72"/>
    </location>
    <ligand>
        <name>Fe cation</name>
        <dbReference type="ChEBI" id="CHEBI:24875"/>
        <label>1</label>
    </ligand>
</feature>
<feature type="compositionally biased region" description="Basic and acidic residues" evidence="10">
    <location>
        <begin position="183"/>
        <end position="197"/>
    </location>
</feature>
<protein>
    <recommendedName>
        <fullName evidence="9">3-demethoxyubiquinol 3-hydroxylase</fullName>
        <shortName evidence="9">DMQ hydroxylase</shortName>
        <ecNumber evidence="9">1.14.99.60</ecNumber>
    </recommendedName>
    <alternativeName>
        <fullName evidence="9">2-nonaprenyl-3-methyl-6-methoxy-1,4-benzoquinol hydroxylase</fullName>
    </alternativeName>
</protein>
<keyword evidence="7 9" id="KW-0503">Monooxygenase</keyword>
<feature type="compositionally biased region" description="Low complexity" evidence="10">
    <location>
        <begin position="45"/>
        <end position="54"/>
    </location>
</feature>
<dbReference type="Pfam" id="PF03232">
    <property type="entry name" value="COQ7"/>
    <property type="match status" value="1"/>
</dbReference>
<dbReference type="PANTHER" id="PTHR11237">
    <property type="entry name" value="COENZYME Q10 BIOSYNTHESIS PROTEIN 7"/>
    <property type="match status" value="1"/>
</dbReference>
<keyword evidence="11" id="KW-0830">Ubiquinone</keyword>
<dbReference type="GO" id="GO:0006744">
    <property type="term" value="P:ubiquinone biosynthetic process"/>
    <property type="evidence" value="ECO:0007669"/>
    <property type="project" value="UniProtKB-UniRule"/>
</dbReference>
<dbReference type="InterPro" id="IPR047809">
    <property type="entry name" value="COQ7_proteobact"/>
</dbReference>
<keyword evidence="4 9" id="KW-0479">Metal-binding</keyword>
<dbReference type="InterPro" id="IPR009078">
    <property type="entry name" value="Ferritin-like_SF"/>
</dbReference>
<comment type="function">
    <text evidence="9">Catalyzes the hydroxylation of 2-nonaprenyl-3-methyl-6-methoxy-1,4-benzoquinol during ubiquinone biosynthesis.</text>
</comment>
<keyword evidence="2 9" id="KW-1003">Cell membrane</keyword>
<keyword evidence="6 9" id="KW-0408">Iron</keyword>
<keyword evidence="8 9" id="KW-0472">Membrane</keyword>
<dbReference type="InterPro" id="IPR012347">
    <property type="entry name" value="Ferritin-like"/>
</dbReference>
<dbReference type="EC" id="1.14.99.60" evidence="9"/>
<dbReference type="Gene3D" id="1.20.1260.10">
    <property type="match status" value="1"/>
</dbReference>
<comment type="subcellular location">
    <subcellularLocation>
        <location evidence="9">Cell membrane</location>
        <topology evidence="9">Peripheral membrane protein</topology>
    </subcellularLocation>
</comment>
<feature type="region of interest" description="Disordered" evidence="10">
    <location>
        <begin position="183"/>
        <end position="203"/>
    </location>
</feature>
<feature type="binding site" evidence="9">
    <location>
        <position position="102"/>
    </location>
    <ligand>
        <name>Fe cation</name>
        <dbReference type="ChEBI" id="CHEBI:24875"/>
        <label>1</label>
    </ligand>
</feature>
<feature type="region of interest" description="Disordered" evidence="10">
    <location>
        <begin position="32"/>
        <end position="55"/>
    </location>
</feature>
<dbReference type="AlphaFoldDB" id="A0A1M5L4S4"/>
<evidence type="ECO:0000256" key="7">
    <source>
        <dbReference type="ARBA" id="ARBA00023033"/>
    </source>
</evidence>
<dbReference type="STRING" id="490188.SAMN04488068_0702"/>
<keyword evidence="12" id="KW-1185">Reference proteome</keyword>
<evidence type="ECO:0000256" key="6">
    <source>
        <dbReference type="ARBA" id="ARBA00023004"/>
    </source>
</evidence>
<feature type="binding site" evidence="9">
    <location>
        <position position="154"/>
    </location>
    <ligand>
        <name>Fe cation</name>
        <dbReference type="ChEBI" id="CHEBI:24875"/>
        <label>2</label>
    </ligand>
</feature>
<dbReference type="RefSeq" id="WP_072894163.1">
    <property type="nucleotide sequence ID" value="NZ_FQWZ01000002.1"/>
</dbReference>
<dbReference type="NCBIfam" id="NF033656">
    <property type="entry name" value="DMQ_monoox_COQ7"/>
    <property type="match status" value="1"/>
</dbReference>
<evidence type="ECO:0000256" key="8">
    <source>
        <dbReference type="ARBA" id="ARBA00023136"/>
    </source>
</evidence>
<evidence type="ECO:0000313" key="11">
    <source>
        <dbReference type="EMBL" id="SHG59991.1"/>
    </source>
</evidence>
<name>A0A1M5L4S4_9GAMM</name>
<dbReference type="UniPathway" id="UPA00232"/>
<dbReference type="CDD" id="cd01042">
    <property type="entry name" value="DMQH"/>
    <property type="match status" value="1"/>
</dbReference>
<gene>
    <name evidence="9" type="primary">coq7</name>
    <name evidence="11" type="ORF">SAMN04488068_0702</name>
</gene>
<comment type="cofactor">
    <cofactor evidence="9">
        <name>Fe cation</name>
        <dbReference type="ChEBI" id="CHEBI:24875"/>
    </cofactor>
    <text evidence="9">Binds 2 iron ions per subunit.</text>
</comment>
<evidence type="ECO:0000256" key="9">
    <source>
        <dbReference type="HAMAP-Rule" id="MF_01658"/>
    </source>
</evidence>
<feature type="binding site" evidence="9">
    <location>
        <position position="102"/>
    </location>
    <ligand>
        <name>Fe cation</name>
        <dbReference type="ChEBI" id="CHEBI:24875"/>
        <label>2</label>
    </ligand>
</feature>
<dbReference type="GO" id="GO:0008682">
    <property type="term" value="F:3-demethoxyubiquinol 3-hydroxylase activity"/>
    <property type="evidence" value="ECO:0007669"/>
    <property type="project" value="UniProtKB-EC"/>
</dbReference>
<feature type="binding site" evidence="9">
    <location>
        <position position="105"/>
    </location>
    <ligand>
        <name>Fe cation</name>
        <dbReference type="ChEBI" id="CHEBI:24875"/>
        <label>1</label>
    </ligand>
</feature>
<evidence type="ECO:0000256" key="10">
    <source>
        <dbReference type="SAM" id="MobiDB-lite"/>
    </source>
</evidence>
<evidence type="ECO:0000313" key="12">
    <source>
        <dbReference type="Proteomes" id="UP000199758"/>
    </source>
</evidence>
<dbReference type="InterPro" id="IPR011566">
    <property type="entry name" value="Ubq_synth_Coq7"/>
</dbReference>